<keyword evidence="4" id="KW-1185">Reference proteome</keyword>
<dbReference type="Proteomes" id="UP000198948">
    <property type="component" value="Unassembled WGS sequence"/>
</dbReference>
<protein>
    <recommendedName>
        <fullName evidence="5">Tfp pilus assembly protein PilO</fullName>
    </recommendedName>
</protein>
<evidence type="ECO:0000256" key="1">
    <source>
        <dbReference type="SAM" id="Coils"/>
    </source>
</evidence>
<dbReference type="OrthoDB" id="2339504at2"/>
<keyword evidence="2" id="KW-1133">Transmembrane helix</keyword>
<organism evidence="3 4">
    <name type="scientific">Isobaculum melis</name>
    <dbReference type="NCBI Taxonomy" id="142588"/>
    <lineage>
        <taxon>Bacteria</taxon>
        <taxon>Bacillati</taxon>
        <taxon>Bacillota</taxon>
        <taxon>Bacilli</taxon>
        <taxon>Lactobacillales</taxon>
        <taxon>Carnobacteriaceae</taxon>
        <taxon>Isobaculum</taxon>
    </lineage>
</organism>
<feature type="coiled-coil region" evidence="1">
    <location>
        <begin position="40"/>
        <end position="67"/>
    </location>
</feature>
<dbReference type="AlphaFoldDB" id="A0A1H9S3K9"/>
<evidence type="ECO:0008006" key="5">
    <source>
        <dbReference type="Google" id="ProtNLM"/>
    </source>
</evidence>
<keyword evidence="2" id="KW-0472">Membrane</keyword>
<dbReference type="EMBL" id="FOHA01000006">
    <property type="protein sequence ID" value="SER79612.1"/>
    <property type="molecule type" value="Genomic_DNA"/>
</dbReference>
<sequence>MNQVLFTKKHIIVSIGIGCLIILLVVGSWLLLISPKKAQVETAKKELNTSQSEIATINQELSGLRANPTLFESAVVKEAPIISNGIRLENYFQELKGVSTSLSVSIQNVVFEHFLVFPEEQSAEKQLRKSVIGFDVIGNSGRDLIAFVDGLEQGNRFVKVQNVTYRASESMGDESYAYSATVVIEMYYLSNFETGKANEEVKGQ</sequence>
<evidence type="ECO:0000313" key="4">
    <source>
        <dbReference type="Proteomes" id="UP000198948"/>
    </source>
</evidence>
<gene>
    <name evidence="3" type="ORF">SAMN04488559_10681</name>
</gene>
<name>A0A1H9S3K9_9LACT</name>
<dbReference type="RefSeq" id="WP_092651560.1">
    <property type="nucleotide sequence ID" value="NZ_FOHA01000006.1"/>
</dbReference>
<keyword evidence="1" id="KW-0175">Coiled coil</keyword>
<dbReference type="STRING" id="142588.SAMN04488559_10681"/>
<reference evidence="3 4" key="1">
    <citation type="submission" date="2016-10" db="EMBL/GenBank/DDBJ databases">
        <authorList>
            <person name="de Groot N.N."/>
        </authorList>
    </citation>
    <scope>NUCLEOTIDE SEQUENCE [LARGE SCALE GENOMIC DNA]</scope>
    <source>
        <strain evidence="3 4">DSM 13760</strain>
    </source>
</reference>
<evidence type="ECO:0000256" key="2">
    <source>
        <dbReference type="SAM" id="Phobius"/>
    </source>
</evidence>
<keyword evidence="2" id="KW-0812">Transmembrane</keyword>
<accession>A0A1H9S3K9</accession>
<proteinExistence type="predicted"/>
<evidence type="ECO:0000313" key="3">
    <source>
        <dbReference type="EMBL" id="SER79612.1"/>
    </source>
</evidence>
<feature type="transmembrane region" description="Helical" evidence="2">
    <location>
        <begin position="12"/>
        <end position="32"/>
    </location>
</feature>